<comment type="caution">
    <text evidence="1">The sequence shown here is derived from an EMBL/GenBank/DDBJ whole genome shotgun (WGS) entry which is preliminary data.</text>
</comment>
<organism evidence="1 2">
    <name type="scientific">Photorhabdus aegyptia</name>
    <dbReference type="NCBI Taxonomy" id="2805098"/>
    <lineage>
        <taxon>Bacteria</taxon>
        <taxon>Pseudomonadati</taxon>
        <taxon>Pseudomonadota</taxon>
        <taxon>Gammaproteobacteria</taxon>
        <taxon>Enterobacterales</taxon>
        <taxon>Morganellaceae</taxon>
        <taxon>Photorhabdus</taxon>
    </lineage>
</organism>
<sequence length="98" mass="10853">MLGKIHNLTLCWFTTVCASHLVVNQYKQEEVSFSDEANDLILIIIRTELGLCVKNLVDAIALKFMLTVFCAGLLQLAECVKTSLPEGADQHDLARLSC</sequence>
<dbReference type="EMBL" id="JFGV01000010">
    <property type="protein sequence ID" value="EYU16427.1"/>
    <property type="molecule type" value="Genomic_DNA"/>
</dbReference>
<protein>
    <submittedName>
        <fullName evidence="1">Uncharacterized protein</fullName>
    </submittedName>
</protein>
<dbReference type="RefSeq" id="WP_051560659.1">
    <property type="nucleotide sequence ID" value="NZ_CAWLTM010000105.1"/>
</dbReference>
<dbReference type="AlphaFoldDB" id="A0A022PK05"/>
<dbReference type="PATRIC" id="fig|1393736.3.peg.938"/>
<proteinExistence type="predicted"/>
<evidence type="ECO:0000313" key="1">
    <source>
        <dbReference type="EMBL" id="EYU16427.1"/>
    </source>
</evidence>
<name>A0A022PK05_9GAMM</name>
<gene>
    <name evidence="1" type="ORF">BA1DRAFT_00904</name>
</gene>
<keyword evidence="2" id="KW-1185">Reference proteome</keyword>
<evidence type="ECO:0000313" key="2">
    <source>
        <dbReference type="Proteomes" id="UP000023464"/>
    </source>
</evidence>
<accession>A0A022PK05</accession>
<reference evidence="1 2" key="1">
    <citation type="submission" date="2014-03" db="EMBL/GenBank/DDBJ databases">
        <title>Draft Genome of Photorhabdus luminescens BA1, an Egyptian Isolate.</title>
        <authorList>
            <person name="Ghazal S."/>
            <person name="Hurst S.G.IV."/>
            <person name="Morris K."/>
            <person name="Thomas K."/>
            <person name="Tisa L.S."/>
        </authorList>
    </citation>
    <scope>NUCLEOTIDE SEQUENCE [LARGE SCALE GENOMIC DNA]</scope>
    <source>
        <strain evidence="1 2">BA1</strain>
    </source>
</reference>
<dbReference type="Proteomes" id="UP000023464">
    <property type="component" value="Unassembled WGS sequence"/>
</dbReference>